<accession>A0A833RF83</accession>
<dbReference type="AlphaFoldDB" id="A0A833RF83"/>
<gene>
    <name evidence="2" type="ORF">FCM35_KLT17570</name>
</gene>
<evidence type="ECO:0000313" key="3">
    <source>
        <dbReference type="Proteomes" id="UP000623129"/>
    </source>
</evidence>
<evidence type="ECO:0000256" key="1">
    <source>
        <dbReference type="SAM" id="MobiDB-lite"/>
    </source>
</evidence>
<protein>
    <submittedName>
        <fullName evidence="2">Uncharacterized protein</fullName>
    </submittedName>
</protein>
<sequence>MDGDDPYIGFEEFLALEYPINSEGDDLLAIEEEEEEDLLAIEEDLGVGEGQGEEGEDYEEQKNEQSGTKSEEDEAAISDTRKEDLANGKKMREEEERYQ</sequence>
<dbReference type="Proteomes" id="UP000623129">
    <property type="component" value="Unassembled WGS sequence"/>
</dbReference>
<feature type="region of interest" description="Disordered" evidence="1">
    <location>
        <begin position="34"/>
        <end position="99"/>
    </location>
</feature>
<dbReference type="EMBL" id="SWLB01000005">
    <property type="protein sequence ID" value="KAF3338733.1"/>
    <property type="molecule type" value="Genomic_DNA"/>
</dbReference>
<organism evidence="2 3">
    <name type="scientific">Carex littledalei</name>
    <dbReference type="NCBI Taxonomy" id="544730"/>
    <lineage>
        <taxon>Eukaryota</taxon>
        <taxon>Viridiplantae</taxon>
        <taxon>Streptophyta</taxon>
        <taxon>Embryophyta</taxon>
        <taxon>Tracheophyta</taxon>
        <taxon>Spermatophyta</taxon>
        <taxon>Magnoliopsida</taxon>
        <taxon>Liliopsida</taxon>
        <taxon>Poales</taxon>
        <taxon>Cyperaceae</taxon>
        <taxon>Cyperoideae</taxon>
        <taxon>Cariceae</taxon>
        <taxon>Carex</taxon>
        <taxon>Carex subgen. Euthyceras</taxon>
    </lineage>
</organism>
<feature type="compositionally biased region" description="Acidic residues" evidence="1">
    <location>
        <begin position="34"/>
        <end position="59"/>
    </location>
</feature>
<reference evidence="2" key="1">
    <citation type="submission" date="2020-01" db="EMBL/GenBank/DDBJ databases">
        <title>Genome sequence of Kobresia littledalei, the first chromosome-level genome in the family Cyperaceae.</title>
        <authorList>
            <person name="Qu G."/>
        </authorList>
    </citation>
    <scope>NUCLEOTIDE SEQUENCE</scope>
    <source>
        <strain evidence="2">C.B.Clarke</strain>
        <tissue evidence="2">Leaf</tissue>
    </source>
</reference>
<feature type="compositionally biased region" description="Basic and acidic residues" evidence="1">
    <location>
        <begin position="79"/>
        <end position="99"/>
    </location>
</feature>
<proteinExistence type="predicted"/>
<comment type="caution">
    <text evidence="2">The sequence shown here is derived from an EMBL/GenBank/DDBJ whole genome shotgun (WGS) entry which is preliminary data.</text>
</comment>
<evidence type="ECO:0000313" key="2">
    <source>
        <dbReference type="EMBL" id="KAF3338733.1"/>
    </source>
</evidence>
<name>A0A833RF83_9POAL</name>
<keyword evidence="3" id="KW-1185">Reference proteome</keyword>